<gene>
    <name evidence="1" type="ORF">LTR37_020328</name>
</gene>
<protein>
    <submittedName>
        <fullName evidence="1">Uncharacterized protein</fullName>
    </submittedName>
</protein>
<proteinExistence type="predicted"/>
<organism evidence="1 2">
    <name type="scientific">Vermiconidia calcicola</name>
    <dbReference type="NCBI Taxonomy" id="1690605"/>
    <lineage>
        <taxon>Eukaryota</taxon>
        <taxon>Fungi</taxon>
        <taxon>Dikarya</taxon>
        <taxon>Ascomycota</taxon>
        <taxon>Pezizomycotina</taxon>
        <taxon>Dothideomycetes</taxon>
        <taxon>Dothideomycetidae</taxon>
        <taxon>Mycosphaerellales</taxon>
        <taxon>Extremaceae</taxon>
        <taxon>Vermiconidia</taxon>
    </lineage>
</organism>
<accession>A0ACC3MDI0</accession>
<sequence>MFVLLRREKRRFSKPKLMYKLPDEVAREDYNFKPSPPPVRNNPAFSSDRPPVRNTPAFSSDRSSHASHTSLATSHGTSHASQMTHATRTTRPIPNGGASTIASRRGSLQTLGTFELMDSQMSK</sequence>
<name>A0ACC3MDI0_9PEZI</name>
<keyword evidence="2" id="KW-1185">Reference proteome</keyword>
<dbReference type="EMBL" id="JAUTXU010000348">
    <property type="protein sequence ID" value="KAK3684393.1"/>
    <property type="molecule type" value="Genomic_DNA"/>
</dbReference>
<reference evidence="1" key="1">
    <citation type="submission" date="2023-07" db="EMBL/GenBank/DDBJ databases">
        <title>Black Yeasts Isolated from many extreme environments.</title>
        <authorList>
            <person name="Coleine C."/>
            <person name="Stajich J.E."/>
            <person name="Selbmann L."/>
        </authorList>
    </citation>
    <scope>NUCLEOTIDE SEQUENCE</scope>
    <source>
        <strain evidence="1">CCFEE 5714</strain>
    </source>
</reference>
<evidence type="ECO:0000313" key="1">
    <source>
        <dbReference type="EMBL" id="KAK3684393.1"/>
    </source>
</evidence>
<evidence type="ECO:0000313" key="2">
    <source>
        <dbReference type="Proteomes" id="UP001281147"/>
    </source>
</evidence>
<dbReference type="Proteomes" id="UP001281147">
    <property type="component" value="Unassembled WGS sequence"/>
</dbReference>
<comment type="caution">
    <text evidence="1">The sequence shown here is derived from an EMBL/GenBank/DDBJ whole genome shotgun (WGS) entry which is preliminary data.</text>
</comment>